<feature type="region of interest" description="Disordered" evidence="4">
    <location>
        <begin position="165"/>
        <end position="207"/>
    </location>
</feature>
<dbReference type="Proteomes" id="UP000612712">
    <property type="component" value="Unassembled WGS sequence"/>
</dbReference>
<dbReference type="Pfam" id="PF01047">
    <property type="entry name" value="MarR"/>
    <property type="match status" value="1"/>
</dbReference>
<dbReference type="InterPro" id="IPR023187">
    <property type="entry name" value="Tscrpt_reg_MarR-type_CS"/>
</dbReference>
<keyword evidence="2 6" id="KW-0238">DNA-binding</keyword>
<sequence length="207" mass="21794">MTSTPSEIAKRLRPALTRLYLLYFRQATHSRISMAQLSIMMNLGEQGPLRISQIAATESIRMPTASNAVNQLETMGLVTRVRDVSDRRGVRVKLTEEGIQELRRIGEERDEQLTHLIAGLDPDELAFVEQASPVIDLILERYQHYISHDVEGSAAAGHTATGAVSGAAGGAGGSGSDATAAAGSGTPSGSGSDAATDTTSGPAPHSR</sequence>
<evidence type="ECO:0000256" key="2">
    <source>
        <dbReference type="ARBA" id="ARBA00023125"/>
    </source>
</evidence>
<dbReference type="PROSITE" id="PS50995">
    <property type="entry name" value="HTH_MARR_2"/>
    <property type="match status" value="1"/>
</dbReference>
<dbReference type="PANTHER" id="PTHR39515:SF2">
    <property type="entry name" value="HTH-TYPE TRANSCRIPTIONAL REGULATOR RV0880"/>
    <property type="match status" value="1"/>
</dbReference>
<dbReference type="AlphaFoldDB" id="A0A8H9YC49"/>
<keyword evidence="1" id="KW-0805">Transcription regulation</keyword>
<dbReference type="GO" id="GO:0003700">
    <property type="term" value="F:DNA-binding transcription factor activity"/>
    <property type="evidence" value="ECO:0007669"/>
    <property type="project" value="InterPro"/>
</dbReference>
<protein>
    <submittedName>
        <fullName evidence="6">DNA-binding MarR family transcriptional regulator</fullName>
    </submittedName>
</protein>
<dbReference type="Gene3D" id="1.10.10.10">
    <property type="entry name" value="Winged helix-like DNA-binding domain superfamily/Winged helix DNA-binding domain"/>
    <property type="match status" value="1"/>
</dbReference>
<feature type="domain" description="HTH marR-type" evidence="5">
    <location>
        <begin position="1"/>
        <end position="143"/>
    </location>
</feature>
<organism evidence="6 7">
    <name type="scientific">Corynebacterium bovis DSM 20582 = CIP 54.80</name>
    <dbReference type="NCBI Taxonomy" id="927655"/>
    <lineage>
        <taxon>Bacteria</taxon>
        <taxon>Bacillati</taxon>
        <taxon>Actinomycetota</taxon>
        <taxon>Actinomycetes</taxon>
        <taxon>Mycobacteriales</taxon>
        <taxon>Corynebacteriaceae</taxon>
        <taxon>Corynebacterium</taxon>
    </lineage>
</organism>
<dbReference type="GO" id="GO:0003677">
    <property type="term" value="F:DNA binding"/>
    <property type="evidence" value="ECO:0007669"/>
    <property type="project" value="UniProtKB-KW"/>
</dbReference>
<comment type="caution">
    <text evidence="6">The sequence shown here is derived from an EMBL/GenBank/DDBJ whole genome shotgun (WGS) entry which is preliminary data.</text>
</comment>
<feature type="compositionally biased region" description="Low complexity" evidence="4">
    <location>
        <begin position="176"/>
        <end position="196"/>
    </location>
</feature>
<evidence type="ECO:0000256" key="4">
    <source>
        <dbReference type="SAM" id="MobiDB-lite"/>
    </source>
</evidence>
<evidence type="ECO:0000313" key="6">
    <source>
        <dbReference type="EMBL" id="MBB3115929.1"/>
    </source>
</evidence>
<evidence type="ECO:0000256" key="3">
    <source>
        <dbReference type="ARBA" id="ARBA00023163"/>
    </source>
</evidence>
<dbReference type="EMBL" id="JACHWT010000004">
    <property type="protein sequence ID" value="MBB3115929.1"/>
    <property type="molecule type" value="Genomic_DNA"/>
</dbReference>
<evidence type="ECO:0000256" key="1">
    <source>
        <dbReference type="ARBA" id="ARBA00023015"/>
    </source>
</evidence>
<dbReference type="InterPro" id="IPR036388">
    <property type="entry name" value="WH-like_DNA-bd_sf"/>
</dbReference>
<dbReference type="InterPro" id="IPR052526">
    <property type="entry name" value="HTH-type_Bedaq_tolerance"/>
</dbReference>
<evidence type="ECO:0000259" key="5">
    <source>
        <dbReference type="PROSITE" id="PS50995"/>
    </source>
</evidence>
<gene>
    <name evidence="6" type="ORF">FHU32_001148</name>
</gene>
<dbReference type="PROSITE" id="PS01117">
    <property type="entry name" value="HTH_MARR_1"/>
    <property type="match status" value="1"/>
</dbReference>
<reference evidence="6" key="1">
    <citation type="submission" date="2020-08" db="EMBL/GenBank/DDBJ databases">
        <title>Sequencing the genomes of 1000 actinobacteria strains.</title>
        <authorList>
            <person name="Klenk H.-P."/>
        </authorList>
    </citation>
    <scope>NUCLEOTIDE SEQUENCE</scope>
    <source>
        <strain evidence="6">DSM 20582</strain>
    </source>
</reference>
<evidence type="ECO:0000313" key="7">
    <source>
        <dbReference type="Proteomes" id="UP000612712"/>
    </source>
</evidence>
<dbReference type="PANTHER" id="PTHR39515">
    <property type="entry name" value="CONSERVED PROTEIN"/>
    <property type="match status" value="1"/>
</dbReference>
<dbReference type="SMART" id="SM00347">
    <property type="entry name" value="HTH_MARR"/>
    <property type="match status" value="1"/>
</dbReference>
<dbReference type="InterPro" id="IPR000835">
    <property type="entry name" value="HTH_MarR-typ"/>
</dbReference>
<dbReference type="SUPFAM" id="SSF46785">
    <property type="entry name" value="Winged helix' DNA-binding domain"/>
    <property type="match status" value="1"/>
</dbReference>
<dbReference type="RefSeq" id="WP_375781338.1">
    <property type="nucleotide sequence ID" value="NZ_CP047187.1"/>
</dbReference>
<keyword evidence="3" id="KW-0804">Transcription</keyword>
<name>A0A8H9YC49_9CORY</name>
<proteinExistence type="predicted"/>
<dbReference type="InterPro" id="IPR036390">
    <property type="entry name" value="WH_DNA-bd_sf"/>
</dbReference>
<accession>A0A8H9YC49</accession>